<feature type="transmembrane region" description="Helical" evidence="2">
    <location>
        <begin position="12"/>
        <end position="33"/>
    </location>
</feature>
<evidence type="ECO:0000313" key="3">
    <source>
        <dbReference type="EMBL" id="KAF1974007.1"/>
    </source>
</evidence>
<keyword evidence="2" id="KW-0472">Membrane</keyword>
<sequence length="317" mass="34298">MPRNTVQCGRSLIGRVLGDLVGVSAIINTWGLVTRSRRTSSWACFFKDQQLFCGGLRFHQVPCCLWPRTGTKRSSNIGILLSSSGNEQLAHDRGCRRPMQGMSDHATDTLADQDELLSVLHAHDRIYVGFSVMVTIHYPGQLSGSTGGDKQFFPLQRPHRYSQLPKKLHYWLPALPDETNSHATGGEASDPFGGSPCAPSTGHGGGSFLQNATQRHRLSTMRPSASSFRGGYPTATAGNPYAPAGAQAGYSGSGRHGRRKASRDDVKPHPMSSSFMYQSPLHTRAVGWIIVLPFGVLSPPKPPPYGGGRGHEDDPVP</sequence>
<dbReference type="AlphaFoldDB" id="A0A6A5VKR5"/>
<name>A0A6A5VKR5_9PLEO</name>
<feature type="region of interest" description="Disordered" evidence="1">
    <location>
        <begin position="181"/>
        <end position="273"/>
    </location>
</feature>
<accession>A0A6A5VKR5</accession>
<keyword evidence="4" id="KW-1185">Reference proteome</keyword>
<dbReference type="Proteomes" id="UP000800036">
    <property type="component" value="Unassembled WGS sequence"/>
</dbReference>
<evidence type="ECO:0000313" key="4">
    <source>
        <dbReference type="Proteomes" id="UP000800036"/>
    </source>
</evidence>
<protein>
    <submittedName>
        <fullName evidence="3">Uncharacterized protein</fullName>
    </submittedName>
</protein>
<organism evidence="3 4">
    <name type="scientific">Bimuria novae-zelandiae CBS 107.79</name>
    <dbReference type="NCBI Taxonomy" id="1447943"/>
    <lineage>
        <taxon>Eukaryota</taxon>
        <taxon>Fungi</taxon>
        <taxon>Dikarya</taxon>
        <taxon>Ascomycota</taxon>
        <taxon>Pezizomycotina</taxon>
        <taxon>Dothideomycetes</taxon>
        <taxon>Pleosporomycetidae</taxon>
        <taxon>Pleosporales</taxon>
        <taxon>Massarineae</taxon>
        <taxon>Didymosphaeriaceae</taxon>
        <taxon>Bimuria</taxon>
    </lineage>
</organism>
<evidence type="ECO:0000256" key="2">
    <source>
        <dbReference type="SAM" id="Phobius"/>
    </source>
</evidence>
<evidence type="ECO:0000256" key="1">
    <source>
        <dbReference type="SAM" id="MobiDB-lite"/>
    </source>
</evidence>
<dbReference type="EMBL" id="ML976677">
    <property type="protein sequence ID" value="KAF1974007.1"/>
    <property type="molecule type" value="Genomic_DNA"/>
</dbReference>
<proteinExistence type="predicted"/>
<reference evidence="3" key="1">
    <citation type="journal article" date="2020" name="Stud. Mycol.">
        <title>101 Dothideomycetes genomes: a test case for predicting lifestyles and emergence of pathogens.</title>
        <authorList>
            <person name="Haridas S."/>
            <person name="Albert R."/>
            <person name="Binder M."/>
            <person name="Bloem J."/>
            <person name="Labutti K."/>
            <person name="Salamov A."/>
            <person name="Andreopoulos B."/>
            <person name="Baker S."/>
            <person name="Barry K."/>
            <person name="Bills G."/>
            <person name="Bluhm B."/>
            <person name="Cannon C."/>
            <person name="Castanera R."/>
            <person name="Culley D."/>
            <person name="Daum C."/>
            <person name="Ezra D."/>
            <person name="Gonzalez J."/>
            <person name="Henrissat B."/>
            <person name="Kuo A."/>
            <person name="Liang C."/>
            <person name="Lipzen A."/>
            <person name="Lutzoni F."/>
            <person name="Magnuson J."/>
            <person name="Mondo S."/>
            <person name="Nolan M."/>
            <person name="Ohm R."/>
            <person name="Pangilinan J."/>
            <person name="Park H.-J."/>
            <person name="Ramirez L."/>
            <person name="Alfaro M."/>
            <person name="Sun H."/>
            <person name="Tritt A."/>
            <person name="Yoshinaga Y."/>
            <person name="Zwiers L.-H."/>
            <person name="Turgeon B."/>
            <person name="Goodwin S."/>
            <person name="Spatafora J."/>
            <person name="Crous P."/>
            <person name="Grigoriev I."/>
        </authorList>
    </citation>
    <scope>NUCLEOTIDE SEQUENCE</scope>
    <source>
        <strain evidence="3">CBS 107.79</strain>
    </source>
</reference>
<keyword evidence="2" id="KW-0812">Transmembrane</keyword>
<keyword evidence="2" id="KW-1133">Transmembrane helix</keyword>
<gene>
    <name evidence="3" type="ORF">BU23DRAFT_567799</name>
</gene>